<evidence type="ECO:0000313" key="1">
    <source>
        <dbReference type="EMBL" id="MYM84479.1"/>
    </source>
</evidence>
<organism evidence="1 2">
    <name type="scientific">Duganella lactea</name>
    <dbReference type="NCBI Taxonomy" id="2692173"/>
    <lineage>
        <taxon>Bacteria</taxon>
        <taxon>Pseudomonadati</taxon>
        <taxon>Pseudomonadota</taxon>
        <taxon>Betaproteobacteria</taxon>
        <taxon>Burkholderiales</taxon>
        <taxon>Oxalobacteraceae</taxon>
        <taxon>Telluria group</taxon>
        <taxon>Duganella</taxon>
    </lineage>
</organism>
<gene>
    <name evidence="1" type="ORF">GTP44_21320</name>
</gene>
<dbReference type="RefSeq" id="WP_161020983.1">
    <property type="nucleotide sequence ID" value="NZ_WWCP01000033.1"/>
</dbReference>
<accession>A0A6L8MNW5</accession>
<protein>
    <submittedName>
        <fullName evidence="1">Uncharacterized protein</fullName>
    </submittedName>
</protein>
<dbReference type="Proteomes" id="UP000474565">
    <property type="component" value="Unassembled WGS sequence"/>
</dbReference>
<sequence length="83" mass="8948">MYYVLTDDSGQDHSFGWASDESHQGNPIAPGAVYTNDDSNYQPLTYSASSVSISQAQYDTLMGFGTPGSANYLEGMSSTYEVT</sequence>
<evidence type="ECO:0000313" key="2">
    <source>
        <dbReference type="Proteomes" id="UP000474565"/>
    </source>
</evidence>
<name>A0A6L8MNW5_9BURK</name>
<reference evidence="1 2" key="1">
    <citation type="submission" date="2019-12" db="EMBL/GenBank/DDBJ databases">
        <title>Novel species isolated from a subtropical stream in China.</title>
        <authorList>
            <person name="Lu H."/>
        </authorList>
    </citation>
    <scope>NUCLEOTIDE SEQUENCE [LARGE SCALE GENOMIC DNA]</scope>
    <source>
        <strain evidence="1 2">FT50W</strain>
    </source>
</reference>
<proteinExistence type="predicted"/>
<dbReference type="EMBL" id="WWCP01000033">
    <property type="protein sequence ID" value="MYM84479.1"/>
    <property type="molecule type" value="Genomic_DNA"/>
</dbReference>
<comment type="caution">
    <text evidence="1">The sequence shown here is derived from an EMBL/GenBank/DDBJ whole genome shotgun (WGS) entry which is preliminary data.</text>
</comment>
<dbReference type="AlphaFoldDB" id="A0A6L8MNW5"/>